<name>X1VKU2_9ZZZZ</name>
<proteinExistence type="predicted"/>
<evidence type="ECO:0000313" key="1">
    <source>
        <dbReference type="EMBL" id="GAJ08745.1"/>
    </source>
</evidence>
<dbReference type="EMBL" id="BARW01032024">
    <property type="protein sequence ID" value="GAJ08745.1"/>
    <property type="molecule type" value="Genomic_DNA"/>
</dbReference>
<sequence length="127" mass="14093">MITTDLLTHAKKINNREIYTASGTLWIDTTHYKAVVPALKRWFFTGGTVQRDVSSTATVYIKDAADAIIFYADYQAAATTIYQYPDPTVMKAPLPRILDPGEYVEIFFGTAQSTAAYATCVVLEVDI</sequence>
<gene>
    <name evidence="1" type="ORF">S12H4_50785</name>
</gene>
<dbReference type="AlphaFoldDB" id="X1VKU2"/>
<comment type="caution">
    <text evidence="1">The sequence shown here is derived from an EMBL/GenBank/DDBJ whole genome shotgun (WGS) entry which is preliminary data.</text>
</comment>
<protein>
    <submittedName>
        <fullName evidence="1">Uncharacterized protein</fullName>
    </submittedName>
</protein>
<accession>X1VKU2</accession>
<reference evidence="1" key="1">
    <citation type="journal article" date="2014" name="Front. Microbiol.">
        <title>High frequency of phylogenetically diverse reductive dehalogenase-homologous genes in deep subseafloor sedimentary metagenomes.</title>
        <authorList>
            <person name="Kawai M."/>
            <person name="Futagami T."/>
            <person name="Toyoda A."/>
            <person name="Takaki Y."/>
            <person name="Nishi S."/>
            <person name="Hori S."/>
            <person name="Arai W."/>
            <person name="Tsubouchi T."/>
            <person name="Morono Y."/>
            <person name="Uchiyama I."/>
            <person name="Ito T."/>
            <person name="Fujiyama A."/>
            <person name="Inagaki F."/>
            <person name="Takami H."/>
        </authorList>
    </citation>
    <scope>NUCLEOTIDE SEQUENCE</scope>
    <source>
        <strain evidence="1">Expedition CK06-06</strain>
    </source>
</reference>
<organism evidence="1">
    <name type="scientific">marine sediment metagenome</name>
    <dbReference type="NCBI Taxonomy" id="412755"/>
    <lineage>
        <taxon>unclassified sequences</taxon>
        <taxon>metagenomes</taxon>
        <taxon>ecological metagenomes</taxon>
    </lineage>
</organism>